<evidence type="ECO:0000256" key="1">
    <source>
        <dbReference type="SAM" id="MobiDB-lite"/>
    </source>
</evidence>
<sequence length="309" mass="33705">MGSMQLLGALQFNPKPSTPKTSLLAGVQVKEEKGERAEVARTHMEDVTKGKVNSMGKRKQHSKHRKRTGLHPSEASREKEVKNILAERVTRRQGVPPVIKYLVRWKGLPKRRVRLTTGSQYAADALKPSKSPGPSSKNSPRSNLAVQGNLPSSSFECSRPFFQKHPKIRIASLLSGIIHEISIKQAIIGLLLIPLLLTPQFSIKTSYIYGSFNFLTNLLVHLAKYREPTTGGTVVTTVDPDGSSIAVLNTPEPCSLDANGYPIDDGCQAKELIGSESTSKAPTSISGNENVAGDRQSPFLSKITQQLCE</sequence>
<dbReference type="AlphaFoldDB" id="A5AE86"/>
<dbReference type="CDD" id="cd00024">
    <property type="entry name" value="CD_CSD"/>
    <property type="match status" value="1"/>
</dbReference>
<feature type="region of interest" description="Disordered" evidence="1">
    <location>
        <begin position="274"/>
        <end position="295"/>
    </location>
</feature>
<dbReference type="EMBL" id="AM424395">
    <property type="protein sequence ID" value="CAN60125.1"/>
    <property type="molecule type" value="Genomic_DNA"/>
</dbReference>
<feature type="compositionally biased region" description="Low complexity" evidence="1">
    <location>
        <begin position="128"/>
        <end position="142"/>
    </location>
</feature>
<name>A5AE86_VITVI</name>
<dbReference type="Gene3D" id="2.40.50.40">
    <property type="match status" value="1"/>
</dbReference>
<feature type="region of interest" description="Disordered" evidence="1">
    <location>
        <begin position="119"/>
        <end position="151"/>
    </location>
</feature>
<feature type="compositionally biased region" description="Basic and acidic residues" evidence="1">
    <location>
        <begin position="29"/>
        <end position="49"/>
    </location>
</feature>
<evidence type="ECO:0008006" key="3">
    <source>
        <dbReference type="Google" id="ProtNLM"/>
    </source>
</evidence>
<accession>A5AE86</accession>
<organism evidence="2">
    <name type="scientific">Vitis vinifera</name>
    <name type="common">Grape</name>
    <dbReference type="NCBI Taxonomy" id="29760"/>
    <lineage>
        <taxon>Eukaryota</taxon>
        <taxon>Viridiplantae</taxon>
        <taxon>Streptophyta</taxon>
        <taxon>Embryophyta</taxon>
        <taxon>Tracheophyta</taxon>
        <taxon>Spermatophyta</taxon>
        <taxon>Magnoliopsida</taxon>
        <taxon>eudicotyledons</taxon>
        <taxon>Gunneridae</taxon>
        <taxon>Pentapetalae</taxon>
        <taxon>rosids</taxon>
        <taxon>Vitales</taxon>
        <taxon>Vitaceae</taxon>
        <taxon>Viteae</taxon>
        <taxon>Vitis</taxon>
    </lineage>
</organism>
<protein>
    <recommendedName>
        <fullName evidence="3">Chromo domain-containing protein</fullName>
    </recommendedName>
</protein>
<proteinExistence type="predicted"/>
<gene>
    <name evidence="2" type="ORF">VITISV_036383</name>
</gene>
<feature type="compositionally biased region" description="Polar residues" evidence="1">
    <location>
        <begin position="275"/>
        <end position="289"/>
    </location>
</feature>
<feature type="region of interest" description="Disordered" evidence="1">
    <location>
        <begin position="1"/>
        <end position="79"/>
    </location>
</feature>
<feature type="compositionally biased region" description="Basic residues" evidence="1">
    <location>
        <begin position="56"/>
        <end position="69"/>
    </location>
</feature>
<reference evidence="2" key="1">
    <citation type="journal article" date="2007" name="PLoS ONE">
        <title>The first genome sequence of an elite grapevine cultivar (Pinot noir Vitis vinifera L.): coping with a highly heterozygous genome.</title>
        <authorList>
            <person name="Velasco R."/>
            <person name="Zharkikh A."/>
            <person name="Troggio M."/>
            <person name="Cartwright D.A."/>
            <person name="Cestaro A."/>
            <person name="Pruss D."/>
            <person name="Pindo M."/>
            <person name="FitzGerald L.M."/>
            <person name="Vezzulli S."/>
            <person name="Reid J."/>
            <person name="Malacarne G."/>
            <person name="Iliev D."/>
            <person name="Coppola G."/>
            <person name="Wardell B."/>
            <person name="Micheletti D."/>
            <person name="Macalma T."/>
            <person name="Facci M."/>
            <person name="Mitchell J.T."/>
            <person name="Perazzolli M."/>
            <person name="Eldredge G."/>
            <person name="Gatto P."/>
            <person name="Oyzerski R."/>
            <person name="Moretto M."/>
            <person name="Gutin N."/>
            <person name="Stefanini M."/>
            <person name="Chen Y."/>
            <person name="Segala C."/>
            <person name="Davenport C."/>
            <person name="Dematte L."/>
            <person name="Mraz A."/>
            <person name="Battilana J."/>
            <person name="Stormo K."/>
            <person name="Costa F."/>
            <person name="Tao Q."/>
            <person name="Si-Ammour A."/>
            <person name="Harkins T."/>
            <person name="Lackey A."/>
            <person name="Perbost C."/>
            <person name="Taillon B."/>
            <person name="Stella A."/>
            <person name="Solovyev V."/>
            <person name="Fawcett J.A."/>
            <person name="Sterck L."/>
            <person name="Vandepoele K."/>
            <person name="Grando S.M."/>
            <person name="Toppo S."/>
            <person name="Moser C."/>
            <person name="Lanchbury J."/>
            <person name="Bogden R."/>
            <person name="Skolnick M."/>
            <person name="Sgaramella V."/>
            <person name="Bhatnagar S.K."/>
            <person name="Fontana P."/>
            <person name="Gutin A."/>
            <person name="Van de Peer Y."/>
            <person name="Salamini F."/>
            <person name="Viola R."/>
        </authorList>
    </citation>
    <scope>NUCLEOTIDE SEQUENCE</scope>
</reference>
<evidence type="ECO:0000313" key="2">
    <source>
        <dbReference type="EMBL" id="CAN60125.1"/>
    </source>
</evidence>